<comment type="caution">
    <text evidence="1">The sequence shown here is derived from an EMBL/GenBank/DDBJ whole genome shotgun (WGS) entry which is preliminary data.</text>
</comment>
<dbReference type="OrthoDB" id="5937446at2759"/>
<organism evidence="1 2">
    <name type="scientific">Trichinella nelsoni</name>
    <dbReference type="NCBI Taxonomy" id="6336"/>
    <lineage>
        <taxon>Eukaryota</taxon>
        <taxon>Metazoa</taxon>
        <taxon>Ecdysozoa</taxon>
        <taxon>Nematoda</taxon>
        <taxon>Enoplea</taxon>
        <taxon>Dorylaimia</taxon>
        <taxon>Trichinellida</taxon>
        <taxon>Trichinellidae</taxon>
        <taxon>Trichinella</taxon>
    </lineage>
</organism>
<evidence type="ECO:0000313" key="1">
    <source>
        <dbReference type="EMBL" id="KRX12516.1"/>
    </source>
</evidence>
<evidence type="ECO:0000313" key="2">
    <source>
        <dbReference type="Proteomes" id="UP000054630"/>
    </source>
</evidence>
<dbReference type="AlphaFoldDB" id="A0A0V0RDE3"/>
<dbReference type="EMBL" id="JYDL01000355">
    <property type="protein sequence ID" value="KRX12516.1"/>
    <property type="molecule type" value="Genomic_DNA"/>
</dbReference>
<evidence type="ECO:0008006" key="3">
    <source>
        <dbReference type="Google" id="ProtNLM"/>
    </source>
</evidence>
<keyword evidence="2" id="KW-1185">Reference proteome</keyword>
<sequence>MVSVMPWRVWDKATSGQKLQGAARPMQLGDGGRWRPAAGHIVHLQLGRWKAKFLPTFLPGYLSLYVGSIHINVPFDKMLPTEETQHLELDNAFRCNWGIWFSIFRFMRPEDIMRLAYASREINAMAQSYFNFGTIHTVLNDRQVIIER</sequence>
<gene>
    <name evidence="1" type="ORF">T07_3666</name>
</gene>
<protein>
    <recommendedName>
        <fullName evidence="3">F-box domain-containing protein</fullName>
    </recommendedName>
</protein>
<dbReference type="Proteomes" id="UP000054630">
    <property type="component" value="Unassembled WGS sequence"/>
</dbReference>
<accession>A0A0V0RDE3</accession>
<name>A0A0V0RDE3_9BILA</name>
<reference evidence="1 2" key="1">
    <citation type="submission" date="2015-01" db="EMBL/GenBank/DDBJ databases">
        <title>Evolution of Trichinella species and genotypes.</title>
        <authorList>
            <person name="Korhonen P.K."/>
            <person name="Edoardo P."/>
            <person name="Giuseppe L.R."/>
            <person name="Gasser R.B."/>
        </authorList>
    </citation>
    <scope>NUCLEOTIDE SEQUENCE [LARGE SCALE GENOMIC DNA]</scope>
    <source>
        <strain evidence="1">ISS37</strain>
    </source>
</reference>
<proteinExistence type="predicted"/>